<dbReference type="GO" id="GO:0051015">
    <property type="term" value="F:actin filament binding"/>
    <property type="evidence" value="ECO:0007669"/>
    <property type="project" value="InterPro"/>
</dbReference>
<dbReference type="OrthoDB" id="413993at2759"/>
<dbReference type="EMBL" id="LSRX01001028">
    <property type="protein sequence ID" value="OLP84617.1"/>
    <property type="molecule type" value="Genomic_DNA"/>
</dbReference>
<feature type="region of interest" description="Disordered" evidence="5">
    <location>
        <begin position="1"/>
        <end position="24"/>
    </location>
</feature>
<dbReference type="CDD" id="cd00257">
    <property type="entry name" value="beta-trefoil_FSCN-like"/>
    <property type="match status" value="1"/>
</dbReference>
<keyword evidence="3" id="KW-0009">Actin-binding</keyword>
<dbReference type="Proteomes" id="UP000186817">
    <property type="component" value="Unassembled WGS sequence"/>
</dbReference>
<keyword evidence="2" id="KW-0963">Cytoplasm</keyword>
<evidence type="ECO:0000259" key="6">
    <source>
        <dbReference type="Pfam" id="PF06268"/>
    </source>
</evidence>
<feature type="compositionally biased region" description="Gly residues" evidence="5">
    <location>
        <begin position="9"/>
        <end position="23"/>
    </location>
</feature>
<gene>
    <name evidence="7" type="primary">fscn</name>
    <name evidence="7" type="ORF">AK812_SmicGene34482</name>
</gene>
<dbReference type="InterPro" id="IPR001130">
    <property type="entry name" value="TatD-like"/>
</dbReference>
<dbReference type="InterPro" id="IPR022768">
    <property type="entry name" value="Fascin-like_dom"/>
</dbReference>
<dbReference type="GO" id="GO:0016788">
    <property type="term" value="F:hydrolase activity, acting on ester bonds"/>
    <property type="evidence" value="ECO:0007669"/>
    <property type="project" value="InterPro"/>
</dbReference>
<dbReference type="PANTHER" id="PTHR46363">
    <property type="entry name" value="DEOXYRIBONUCLEASE TATDN2-RELATED"/>
    <property type="match status" value="1"/>
</dbReference>
<feature type="region of interest" description="Disordered" evidence="5">
    <location>
        <begin position="266"/>
        <end position="297"/>
    </location>
</feature>
<evidence type="ECO:0000256" key="4">
    <source>
        <dbReference type="SAM" id="Coils"/>
    </source>
</evidence>
<protein>
    <submittedName>
        <fullName evidence="7">Fascin</fullName>
    </submittedName>
</protein>
<dbReference type="SUPFAM" id="SSF51556">
    <property type="entry name" value="Metallo-dependent hydrolases"/>
    <property type="match status" value="1"/>
</dbReference>
<evidence type="ECO:0000313" key="7">
    <source>
        <dbReference type="EMBL" id="OLP84617.1"/>
    </source>
</evidence>
<dbReference type="GO" id="GO:0030674">
    <property type="term" value="F:protein-macromolecule adaptor activity"/>
    <property type="evidence" value="ECO:0007669"/>
    <property type="project" value="InterPro"/>
</dbReference>
<dbReference type="Pfam" id="PF01026">
    <property type="entry name" value="TatD_DNase"/>
    <property type="match status" value="1"/>
</dbReference>
<organism evidence="7 8">
    <name type="scientific">Symbiodinium microadriaticum</name>
    <name type="common">Dinoflagellate</name>
    <name type="synonym">Zooxanthella microadriatica</name>
    <dbReference type="NCBI Taxonomy" id="2951"/>
    <lineage>
        <taxon>Eukaryota</taxon>
        <taxon>Sar</taxon>
        <taxon>Alveolata</taxon>
        <taxon>Dinophyceae</taxon>
        <taxon>Suessiales</taxon>
        <taxon>Symbiodiniaceae</taxon>
        <taxon>Symbiodinium</taxon>
    </lineage>
</organism>
<name>A0A1Q9CP23_SYMMI</name>
<dbReference type="Pfam" id="PF06268">
    <property type="entry name" value="Fascin"/>
    <property type="match status" value="1"/>
</dbReference>
<feature type="compositionally biased region" description="Basic and acidic residues" evidence="5">
    <location>
        <begin position="168"/>
        <end position="182"/>
    </location>
</feature>
<dbReference type="GO" id="GO:0005737">
    <property type="term" value="C:cytoplasm"/>
    <property type="evidence" value="ECO:0007669"/>
    <property type="project" value="UniProtKB-SubCell"/>
</dbReference>
<keyword evidence="4" id="KW-0175">Coiled coil</keyword>
<comment type="caution">
    <text evidence="7">The sequence shown here is derived from an EMBL/GenBank/DDBJ whole genome shotgun (WGS) entry which is preliminary data.</text>
</comment>
<dbReference type="PANTHER" id="PTHR46363:SF1">
    <property type="entry name" value="DEOXYRIBONUCLEASE TATDN2-RELATED"/>
    <property type="match status" value="1"/>
</dbReference>
<feature type="domain" description="Fascin-like" evidence="6">
    <location>
        <begin position="58"/>
        <end position="165"/>
    </location>
</feature>
<evidence type="ECO:0000256" key="3">
    <source>
        <dbReference type="ARBA" id="ARBA00023203"/>
    </source>
</evidence>
<dbReference type="AlphaFoldDB" id="A0A1Q9CP23"/>
<evidence type="ECO:0000313" key="8">
    <source>
        <dbReference type="Proteomes" id="UP000186817"/>
    </source>
</evidence>
<dbReference type="SUPFAM" id="SSF50405">
    <property type="entry name" value="Actin-crosslinking proteins"/>
    <property type="match status" value="1"/>
</dbReference>
<dbReference type="InterPro" id="IPR008999">
    <property type="entry name" value="Actin-crosslinking"/>
</dbReference>
<feature type="compositionally biased region" description="Basic and acidic residues" evidence="5">
    <location>
        <begin position="272"/>
        <end position="284"/>
    </location>
</feature>
<dbReference type="InterPro" id="IPR032466">
    <property type="entry name" value="Metal_Hydrolase"/>
</dbReference>
<feature type="coiled-coil region" evidence="4">
    <location>
        <begin position="439"/>
        <end position="478"/>
    </location>
</feature>
<sequence length="626" mass="68370">MVRRRLGDAGPGGRGAGRSGGGYDEAQAQAGAVLRGERKPTNPLTAGQVHVAFKCHNGKHIKAESNEELRASSSVIKEPEKFEVEHSGSESIYLKSHTGKYLTVDKNGDVHASGVSASDGSVFQVLLQENGLVALRSHCGFVAAEANGRIRANRSLIGSWELFQVKDRSRRSRTEHPGHELPEPDEQDDAPAFFDAFCQVEGILTAEERYAKTHHDRTAVLFDKRVRSRRRDHMEWSFKHFYMEKEYPPSFRGCVSAWDITRVEMDADGESDTPKAEDTEDAVRPRTRSGSDGSQVVSFDGLEAGRCHWKKILQEDLTDAVRIIAAFGVPAASAADADEAAWQRLLAAQAGCKQKTAHVLVMCSSGLCKAIGPIGVDCSPWPPALDAVFAERFAGLGAGSIRLKFGALPGEAYDVDKDPVFLAWKRAAGPTARGEDWVLQHADSRLAEFEAARSDYERRRLSEQVSTAKKQLEMAREHGLPVILQLPAQDDAERCMAELLVAVFGEASQHPILLSGFNGRPKCAAAFLRSFPGMMVGFNGLLTHSKHKQSLGEVAFDVPLDRFVLESLGPQYPPADSAAGSARGSYSHPAHVLLVAEELARVKQRLPRDILRAAFSNTAKLFNLSI</sequence>
<feature type="compositionally biased region" description="Polar residues" evidence="5">
    <location>
        <begin position="288"/>
        <end position="297"/>
    </location>
</feature>
<dbReference type="Gene3D" id="2.80.10.50">
    <property type="match status" value="1"/>
</dbReference>
<accession>A0A1Q9CP23</accession>
<comment type="subcellular location">
    <subcellularLocation>
        <location evidence="1">Cytoplasm</location>
    </subcellularLocation>
</comment>
<keyword evidence="8" id="KW-1185">Reference proteome</keyword>
<dbReference type="Gene3D" id="3.20.20.140">
    <property type="entry name" value="Metal-dependent hydrolases"/>
    <property type="match status" value="1"/>
</dbReference>
<evidence type="ECO:0000256" key="2">
    <source>
        <dbReference type="ARBA" id="ARBA00022490"/>
    </source>
</evidence>
<feature type="region of interest" description="Disordered" evidence="5">
    <location>
        <begin position="168"/>
        <end position="188"/>
    </location>
</feature>
<proteinExistence type="predicted"/>
<reference evidence="7 8" key="1">
    <citation type="submission" date="2016-02" db="EMBL/GenBank/DDBJ databases">
        <title>Genome analysis of coral dinoflagellate symbionts highlights evolutionary adaptations to a symbiotic lifestyle.</title>
        <authorList>
            <person name="Aranda M."/>
            <person name="Li Y."/>
            <person name="Liew Y.J."/>
            <person name="Baumgarten S."/>
            <person name="Simakov O."/>
            <person name="Wilson M."/>
            <person name="Piel J."/>
            <person name="Ashoor H."/>
            <person name="Bougouffa S."/>
            <person name="Bajic V.B."/>
            <person name="Ryu T."/>
            <person name="Ravasi T."/>
            <person name="Bayer T."/>
            <person name="Micklem G."/>
            <person name="Kim H."/>
            <person name="Bhak J."/>
            <person name="Lajeunesse T.C."/>
            <person name="Voolstra C.R."/>
        </authorList>
    </citation>
    <scope>NUCLEOTIDE SEQUENCE [LARGE SCALE GENOMIC DNA]</scope>
    <source>
        <strain evidence="7 8">CCMP2467</strain>
    </source>
</reference>
<evidence type="ECO:0000256" key="5">
    <source>
        <dbReference type="SAM" id="MobiDB-lite"/>
    </source>
</evidence>
<evidence type="ECO:0000256" key="1">
    <source>
        <dbReference type="ARBA" id="ARBA00004496"/>
    </source>
</evidence>